<sequence length="356" mass="40994">MIFPYKQKQGCRTCGAVALMHCFAVVDSLSNSIDLSFKRRGVILNTNLTMKYINKSILKNRLESVTNEGLIPRHSLVDLTKIIKDFEKKVCESIASQSFNYRAGRNQLIEIYRTGPIPLRYIKDRHGNYISYDNEFINDDRYVSILEESEYWVPKDQLMATQVTLFTLIDSGLYSPATGLRTLKDLKDLKDNDDVLIYPSREMEYLLYSITSAKFSSIDVYSKDYYSISLPSEICLCSKLLGMNPRVRISLGANITAGLKWRTESRRIEAMGVQIENNYIPHPTWIAGDFKGSEKVCMICTVSWDLSLLHWIVLYPNDMIYDPGSGYYYDSFHDYKESMRVSSLQSIRTLGINIFF</sequence>
<evidence type="ECO:0000313" key="1">
    <source>
        <dbReference type="EMBL" id="AXA34562.1"/>
    </source>
</evidence>
<dbReference type="Pfam" id="PF25855">
    <property type="entry name" value="IpaJ_protease"/>
    <property type="match status" value="1"/>
</dbReference>
<gene>
    <name evidence="1" type="ORF">CDH04_09220</name>
    <name evidence="2" type="ORF">FZC43_09235</name>
</gene>
<evidence type="ECO:0000313" key="3">
    <source>
        <dbReference type="Proteomes" id="UP000251120"/>
    </source>
</evidence>
<dbReference type="AlphaFoldDB" id="A0A2Z4Y1F5"/>
<organism evidence="1 3">
    <name type="scientific">Francisella adeliensis</name>
    <dbReference type="NCBI Taxonomy" id="2007306"/>
    <lineage>
        <taxon>Bacteria</taxon>
        <taxon>Pseudomonadati</taxon>
        <taxon>Pseudomonadota</taxon>
        <taxon>Gammaproteobacteria</taxon>
        <taxon>Thiotrichales</taxon>
        <taxon>Francisellaceae</taxon>
        <taxon>Francisella</taxon>
    </lineage>
</organism>
<dbReference type="EMBL" id="CP043424">
    <property type="protein sequence ID" value="QIW12808.1"/>
    <property type="molecule type" value="Genomic_DNA"/>
</dbReference>
<reference evidence="2 4" key="2">
    <citation type="submission" date="2019-08" db="EMBL/GenBank/DDBJ databases">
        <title>Complete genome sequences of Francisella adeliensis (FSC1325 and FSC1326).</title>
        <authorList>
            <person name="Ohrman C."/>
            <person name="Uneklint I."/>
            <person name="Vallesi A."/>
            <person name="Karlsson L."/>
            <person name="Sjodin A."/>
        </authorList>
    </citation>
    <scope>NUCLEOTIDE SEQUENCE [LARGE SCALE GENOMIC DNA]</scope>
    <source>
        <strain evidence="2 4">FSC1325</strain>
    </source>
</reference>
<dbReference type="EMBL" id="CP021781">
    <property type="protein sequence ID" value="AXA34562.1"/>
    <property type="molecule type" value="Genomic_DNA"/>
</dbReference>
<accession>A0A2Z4Y1F5</accession>
<protein>
    <submittedName>
        <fullName evidence="1">Uncharacterized protein</fullName>
    </submittedName>
</protein>
<dbReference type="OrthoDB" id="9841262at2"/>
<dbReference type="Proteomes" id="UP000681131">
    <property type="component" value="Chromosome"/>
</dbReference>
<name>A0A2Z4Y1F5_9GAMM</name>
<proteinExistence type="predicted"/>
<dbReference type="RefSeq" id="WP_112870738.1">
    <property type="nucleotide sequence ID" value="NZ_CP021781.1"/>
</dbReference>
<evidence type="ECO:0000313" key="2">
    <source>
        <dbReference type="EMBL" id="QIW12808.1"/>
    </source>
</evidence>
<evidence type="ECO:0000313" key="4">
    <source>
        <dbReference type="Proteomes" id="UP000681131"/>
    </source>
</evidence>
<dbReference type="KEGG" id="fad:CDH04_09220"/>
<reference evidence="1 3" key="1">
    <citation type="submission" date="2017-06" db="EMBL/GenBank/DDBJ databases">
        <title>Complete genome of Francisella adeliensis.</title>
        <authorList>
            <person name="Vallesi A."/>
            <person name="Sjodin A."/>
        </authorList>
    </citation>
    <scope>NUCLEOTIDE SEQUENCE [LARGE SCALE GENOMIC DNA]</scope>
    <source>
        <strain evidence="1 3">FDC440</strain>
    </source>
</reference>
<dbReference type="Proteomes" id="UP000251120">
    <property type="component" value="Chromosome"/>
</dbReference>
<keyword evidence="4" id="KW-1185">Reference proteome</keyword>
<dbReference type="InterPro" id="IPR058988">
    <property type="entry name" value="IpaJ"/>
</dbReference>